<comment type="caution">
    <text evidence="1">The sequence shown here is derived from an EMBL/GenBank/DDBJ whole genome shotgun (WGS) entry which is preliminary data.</text>
</comment>
<name>A0ACB7PG08_9PEZI</name>
<keyword evidence="2" id="KW-1185">Reference proteome</keyword>
<accession>A0ACB7PG08</accession>
<evidence type="ECO:0000313" key="1">
    <source>
        <dbReference type="EMBL" id="KAH6640543.1"/>
    </source>
</evidence>
<proteinExistence type="predicted"/>
<reference evidence="1 2" key="1">
    <citation type="journal article" date="2021" name="Nat. Commun.">
        <title>Genetic determinants of endophytism in the Arabidopsis root mycobiome.</title>
        <authorList>
            <person name="Mesny F."/>
            <person name="Miyauchi S."/>
            <person name="Thiergart T."/>
            <person name="Pickel B."/>
            <person name="Atanasova L."/>
            <person name="Karlsson M."/>
            <person name="Huettel B."/>
            <person name="Barry K.W."/>
            <person name="Haridas S."/>
            <person name="Chen C."/>
            <person name="Bauer D."/>
            <person name="Andreopoulos W."/>
            <person name="Pangilinan J."/>
            <person name="LaButti K."/>
            <person name="Riley R."/>
            <person name="Lipzen A."/>
            <person name="Clum A."/>
            <person name="Drula E."/>
            <person name="Henrissat B."/>
            <person name="Kohler A."/>
            <person name="Grigoriev I.V."/>
            <person name="Martin F.M."/>
            <person name="Hacquard S."/>
        </authorList>
    </citation>
    <scope>NUCLEOTIDE SEQUENCE [LARGE SCALE GENOMIC DNA]</scope>
    <source>
        <strain evidence="1 2">MPI-SDFR-AT-0079</strain>
    </source>
</reference>
<dbReference type="Proteomes" id="UP000724584">
    <property type="component" value="Unassembled WGS sequence"/>
</dbReference>
<organism evidence="1 2">
    <name type="scientific">Chaetomium tenue</name>
    <dbReference type="NCBI Taxonomy" id="1854479"/>
    <lineage>
        <taxon>Eukaryota</taxon>
        <taxon>Fungi</taxon>
        <taxon>Dikarya</taxon>
        <taxon>Ascomycota</taxon>
        <taxon>Pezizomycotina</taxon>
        <taxon>Sordariomycetes</taxon>
        <taxon>Sordariomycetidae</taxon>
        <taxon>Sordariales</taxon>
        <taxon>Chaetomiaceae</taxon>
        <taxon>Chaetomium</taxon>
    </lineage>
</organism>
<protein>
    <submittedName>
        <fullName evidence="1">Uncharacterized protein</fullName>
    </submittedName>
</protein>
<gene>
    <name evidence="1" type="ORF">F5144DRAFT_484957</name>
</gene>
<evidence type="ECO:0000313" key="2">
    <source>
        <dbReference type="Proteomes" id="UP000724584"/>
    </source>
</evidence>
<dbReference type="EMBL" id="JAGIZQ010000002">
    <property type="protein sequence ID" value="KAH6640543.1"/>
    <property type="molecule type" value="Genomic_DNA"/>
</dbReference>
<sequence>MYPQNVRAARTLSMATSSTMPMSESSYRGPRGPSHPYGLYSQSNAIEPDAVETSVIPLGFRGLPDQYQRRVGPEGEEAADMIGPGGHTEQLPPYTRYQDNAYAHKAATANDPNGAVQGAVIIPPVVTTPASTIPPIYGAGGIGLATTNPEFESTDDLDSPRSRHSTRSFTSDDSQRRIRVGDEDVSEKRNPPKKWQVWMRRRLCGIIPYWAICLTIIILVVLLVVLGAVVGTVVGNKQRRPPRKGGVWEPPYDATPILPPPDLQPLPTGTFGLPLLTNRISNTCFQNPTLSQAWSCHLVISGMTLSVAEHERGYHASLNFNRSYTMMDGVYSYGEQPPMIEKSFQLELVEDKFEPSRGPAWFKMVSYNKTVILPEGWLGSSGDDAEVQKRSRHAASIGAGISNFKRKGIAQPGDKPWVCSWPDTYLELFIYAQQNSSFSNWPKPLSTSMPSAPSTSSATPPPTSATAPADGSGSSSESSFPLPSDPRTGGPNNLNGPYNNPPHNFPRSPDPSSAPAPMETEHTATESSTATSSGPYGPIDTGHGFPSLSPPYPRVIKLQERRISTEGTPRARCTQVEIQEPDQEARPVRGPGGKPVIIEIEETDPFMPPGPPDPDGVDDFSKRALQGWDQAVGVLARDEPGGVGVPDISPCGCMWFLT</sequence>